<feature type="binding site" evidence="6">
    <location>
        <begin position="12"/>
        <end position="14"/>
    </location>
    <ligand>
        <name>NAD(+)</name>
        <dbReference type="ChEBI" id="CHEBI:57540"/>
    </ligand>
</feature>
<keyword evidence="9" id="KW-1185">Reference proteome</keyword>
<sequence>MSDIKKQKLIYHLTSLENMSGILEHGLLPRAHLQDFADVADQEIIEGRSDYGLENYVPFHWFARNPFDGRVQIDRPDEDFAIIAVRRSVAQRENWKVIPRHPLANVEPELLDFQRGFDVINWETMNTRNYHDPECKSICMAECLSFGPVPVSKFFKIYAPNDEVAEAIGEMIDNMDLELEVDVNPGMFL</sequence>
<keyword evidence="5 6" id="KW-0238">DNA-binding</keyword>
<feature type="binding site" evidence="6">
    <location>
        <position position="48"/>
    </location>
    <ligand>
        <name>NAD(+)</name>
        <dbReference type="ChEBI" id="CHEBI:57540"/>
    </ligand>
</feature>
<proteinExistence type="inferred from homology"/>
<dbReference type="EMBL" id="BMYU01000001">
    <property type="protein sequence ID" value="GGX27476.1"/>
    <property type="molecule type" value="Genomic_DNA"/>
</dbReference>
<evidence type="ECO:0000313" key="9">
    <source>
        <dbReference type="Proteomes" id="UP000653343"/>
    </source>
</evidence>
<feature type="binding site" evidence="6">
    <location>
        <position position="21"/>
    </location>
    <ligand>
        <name>NAD(+)</name>
        <dbReference type="ChEBI" id="CHEBI:57540"/>
    </ligand>
</feature>
<dbReference type="InterPro" id="IPR029494">
    <property type="entry name" value="DarT"/>
</dbReference>
<feature type="domain" description="DarT" evidence="7">
    <location>
        <begin position="8"/>
        <end position="189"/>
    </location>
</feature>
<keyword evidence="2 6" id="KW-0328">Glycosyltransferase</keyword>
<reference evidence="9" key="1">
    <citation type="journal article" date="2019" name="Int. J. Syst. Evol. Microbiol.">
        <title>The Global Catalogue of Microorganisms (GCM) 10K type strain sequencing project: providing services to taxonomists for standard genome sequencing and annotation.</title>
        <authorList>
            <consortium name="The Broad Institute Genomics Platform"/>
            <consortium name="The Broad Institute Genome Sequencing Center for Infectious Disease"/>
            <person name="Wu L."/>
            <person name="Ma J."/>
        </authorList>
    </citation>
    <scope>NUCLEOTIDE SEQUENCE [LARGE SCALE GENOMIC DNA]</scope>
    <source>
        <strain evidence="9">KCTC 23917</strain>
    </source>
</reference>
<evidence type="ECO:0000256" key="3">
    <source>
        <dbReference type="ARBA" id="ARBA00022679"/>
    </source>
</evidence>
<dbReference type="Pfam" id="PF14487">
    <property type="entry name" value="DarT"/>
    <property type="match status" value="1"/>
</dbReference>
<evidence type="ECO:0000256" key="2">
    <source>
        <dbReference type="ARBA" id="ARBA00022676"/>
    </source>
</evidence>
<comment type="caution">
    <text evidence="8">The sequence shown here is derived from an EMBL/GenBank/DDBJ whole genome shotgun (WGS) entry which is preliminary data.</text>
</comment>
<evidence type="ECO:0000259" key="7">
    <source>
        <dbReference type="PROSITE" id="PS52018"/>
    </source>
</evidence>
<comment type="catalytic activity">
    <reaction evidence="6">
        <text>a thymidine in DNA + NAD(+) = an N-(ADP-alpha-D-ribosyl)-thymidine in DNA + nicotinamide + H(+)</text>
        <dbReference type="Rhea" id="RHEA:71651"/>
        <dbReference type="Rhea" id="RHEA-COMP:13556"/>
        <dbReference type="Rhea" id="RHEA-COMP:18051"/>
        <dbReference type="ChEBI" id="CHEBI:15378"/>
        <dbReference type="ChEBI" id="CHEBI:17154"/>
        <dbReference type="ChEBI" id="CHEBI:57540"/>
        <dbReference type="ChEBI" id="CHEBI:137386"/>
        <dbReference type="ChEBI" id="CHEBI:191199"/>
    </reaction>
</comment>
<dbReference type="PROSITE" id="PS52018">
    <property type="entry name" value="DART"/>
    <property type="match status" value="1"/>
</dbReference>
<evidence type="ECO:0000256" key="4">
    <source>
        <dbReference type="ARBA" id="ARBA00022695"/>
    </source>
</evidence>
<keyword evidence="1 6" id="KW-1277">Toxin-antitoxin system</keyword>
<dbReference type="RefSeq" id="WP_189354987.1">
    <property type="nucleotide sequence ID" value="NZ_BMYU01000001.1"/>
</dbReference>
<evidence type="ECO:0000313" key="8">
    <source>
        <dbReference type="EMBL" id="GGX27476.1"/>
    </source>
</evidence>
<comment type="similarity">
    <text evidence="6">Belongs to the DarT ADP-ribosyltransferase family.</text>
</comment>
<feature type="active site" evidence="6">
    <location>
        <position position="142"/>
    </location>
</feature>
<evidence type="ECO:0000256" key="5">
    <source>
        <dbReference type="ARBA" id="ARBA00023125"/>
    </source>
</evidence>
<evidence type="ECO:0000256" key="1">
    <source>
        <dbReference type="ARBA" id="ARBA00022649"/>
    </source>
</evidence>
<comment type="caution">
    <text evidence="6">Lacks conserved residue(s) required for the propagation of feature annotation.</text>
</comment>
<accession>A0ABQ2XPJ8</accession>
<organism evidence="8 9">
    <name type="scientific">Undibacterium squillarum</name>
    <dbReference type="NCBI Taxonomy" id="1131567"/>
    <lineage>
        <taxon>Bacteria</taxon>
        <taxon>Pseudomonadati</taxon>
        <taxon>Pseudomonadota</taxon>
        <taxon>Betaproteobacteria</taxon>
        <taxon>Burkholderiales</taxon>
        <taxon>Oxalobacteraceae</taxon>
        <taxon>Undibacterium</taxon>
    </lineage>
</organism>
<protein>
    <recommendedName>
        <fullName evidence="7">DarT domain-containing protein</fullName>
    </recommendedName>
</protein>
<evidence type="ECO:0000256" key="6">
    <source>
        <dbReference type="PROSITE-ProRule" id="PRU01362"/>
    </source>
</evidence>
<dbReference type="Proteomes" id="UP000653343">
    <property type="component" value="Unassembled WGS sequence"/>
</dbReference>
<keyword evidence="3 6" id="KW-0808">Transferase</keyword>
<keyword evidence="4 6" id="KW-0548">Nucleotidyltransferase</keyword>
<feature type="active site" description="Proton acceptor" evidence="6">
    <location>
        <position position="48"/>
    </location>
</feature>
<gene>
    <name evidence="8" type="ORF">GCM10010946_00150</name>
</gene>
<name>A0ABQ2XPJ8_9BURK</name>